<feature type="domain" description="PAC" evidence="11">
    <location>
        <begin position="1137"/>
        <end position="1189"/>
    </location>
</feature>
<feature type="compositionally biased region" description="Polar residues" evidence="7">
    <location>
        <begin position="921"/>
        <end position="930"/>
    </location>
</feature>
<dbReference type="InterPro" id="IPR004358">
    <property type="entry name" value="Sig_transdc_His_kin-like_C"/>
</dbReference>
<dbReference type="SMART" id="SM00091">
    <property type="entry name" value="PAS"/>
    <property type="match status" value="2"/>
</dbReference>
<dbReference type="SMART" id="SM00387">
    <property type="entry name" value="HATPase_c"/>
    <property type="match status" value="1"/>
</dbReference>
<dbReference type="PROSITE" id="PS50109">
    <property type="entry name" value="HIS_KIN"/>
    <property type="match status" value="1"/>
</dbReference>
<dbReference type="CDD" id="cd00082">
    <property type="entry name" value="HisKA"/>
    <property type="match status" value="1"/>
</dbReference>
<dbReference type="OrthoDB" id="303614at2759"/>
<name>A0A3D8QTC0_9HELO</name>
<feature type="region of interest" description="Disordered" evidence="7">
    <location>
        <begin position="1780"/>
        <end position="1817"/>
    </location>
</feature>
<feature type="region of interest" description="Disordered" evidence="7">
    <location>
        <begin position="375"/>
        <end position="413"/>
    </location>
</feature>
<dbReference type="InterPro" id="IPR001610">
    <property type="entry name" value="PAC"/>
</dbReference>
<evidence type="ECO:0000256" key="7">
    <source>
        <dbReference type="SAM" id="MobiDB-lite"/>
    </source>
</evidence>
<dbReference type="InterPro" id="IPR003594">
    <property type="entry name" value="HATPase_dom"/>
</dbReference>
<dbReference type="SMART" id="SM00388">
    <property type="entry name" value="HisKA"/>
    <property type="match status" value="1"/>
</dbReference>
<feature type="compositionally biased region" description="Polar residues" evidence="7">
    <location>
        <begin position="1688"/>
        <end position="1714"/>
    </location>
</feature>
<feature type="compositionally biased region" description="Polar residues" evidence="7">
    <location>
        <begin position="379"/>
        <end position="394"/>
    </location>
</feature>
<evidence type="ECO:0000313" key="12">
    <source>
        <dbReference type="EMBL" id="RDW64931.1"/>
    </source>
</evidence>
<feature type="compositionally biased region" description="Low complexity" evidence="7">
    <location>
        <begin position="559"/>
        <end position="569"/>
    </location>
</feature>
<dbReference type="Pfam" id="PF08447">
    <property type="entry name" value="PAS_3"/>
    <property type="match status" value="1"/>
</dbReference>
<feature type="modified residue" description="4-aspartylphosphate" evidence="6">
    <location>
        <position position="2050"/>
    </location>
</feature>
<dbReference type="GO" id="GO:0005886">
    <property type="term" value="C:plasma membrane"/>
    <property type="evidence" value="ECO:0007669"/>
    <property type="project" value="TreeGrafter"/>
</dbReference>
<dbReference type="FunFam" id="1.10.287.130:FF:000050">
    <property type="entry name" value="Related to histidine kinase"/>
    <property type="match status" value="1"/>
</dbReference>
<dbReference type="SUPFAM" id="SSF47384">
    <property type="entry name" value="Homodimeric domain of signal transducing histidine kinase"/>
    <property type="match status" value="1"/>
</dbReference>
<dbReference type="SUPFAM" id="SSF55874">
    <property type="entry name" value="ATPase domain of HSP90 chaperone/DNA topoisomerase II/histidine kinase"/>
    <property type="match status" value="1"/>
</dbReference>
<feature type="compositionally biased region" description="Polar residues" evidence="7">
    <location>
        <begin position="162"/>
        <end position="172"/>
    </location>
</feature>
<dbReference type="InterPro" id="IPR005467">
    <property type="entry name" value="His_kinase_dom"/>
</dbReference>
<dbReference type="Pfam" id="PF00512">
    <property type="entry name" value="HisKA"/>
    <property type="match status" value="1"/>
</dbReference>
<feature type="compositionally biased region" description="Polar residues" evidence="7">
    <location>
        <begin position="1036"/>
        <end position="1046"/>
    </location>
</feature>
<feature type="domain" description="Response regulatory" evidence="9">
    <location>
        <begin position="1998"/>
        <end position="2120"/>
    </location>
</feature>
<evidence type="ECO:0000259" key="8">
    <source>
        <dbReference type="PROSITE" id="PS50109"/>
    </source>
</evidence>
<evidence type="ECO:0000256" key="4">
    <source>
        <dbReference type="ARBA" id="ARBA00022679"/>
    </source>
</evidence>
<evidence type="ECO:0000256" key="6">
    <source>
        <dbReference type="PROSITE-ProRule" id="PRU00169"/>
    </source>
</evidence>
<dbReference type="Gene3D" id="3.30.565.10">
    <property type="entry name" value="Histidine kinase-like ATPase, C-terminal domain"/>
    <property type="match status" value="1"/>
</dbReference>
<dbReference type="PRINTS" id="PR00344">
    <property type="entry name" value="BCTRLSENSOR"/>
</dbReference>
<gene>
    <name evidence="12" type="ORF">BP6252_10582</name>
</gene>
<feature type="region of interest" description="Disordered" evidence="7">
    <location>
        <begin position="1"/>
        <end position="124"/>
    </location>
</feature>
<feature type="compositionally biased region" description="Basic and acidic residues" evidence="7">
    <location>
        <begin position="946"/>
        <end position="956"/>
    </location>
</feature>
<dbReference type="SUPFAM" id="SSF55785">
    <property type="entry name" value="PYP-like sensor domain (PAS domain)"/>
    <property type="match status" value="2"/>
</dbReference>
<feature type="compositionally biased region" description="Polar residues" evidence="7">
    <location>
        <begin position="590"/>
        <end position="599"/>
    </location>
</feature>
<dbReference type="Gene3D" id="3.40.50.2300">
    <property type="match status" value="1"/>
</dbReference>
<dbReference type="CDD" id="cd16922">
    <property type="entry name" value="HATPase_EvgS-ArcB-TorS-like"/>
    <property type="match status" value="1"/>
</dbReference>
<comment type="catalytic activity">
    <reaction evidence="1">
        <text>ATP + protein L-histidine = ADP + protein N-phospho-L-histidine.</text>
        <dbReference type="EC" id="2.7.13.3"/>
    </reaction>
</comment>
<dbReference type="CDD" id="cd00130">
    <property type="entry name" value="PAS"/>
    <property type="match status" value="2"/>
</dbReference>
<accession>A0A3D8QTC0</accession>
<dbReference type="EMBL" id="PDLM01000012">
    <property type="protein sequence ID" value="RDW64931.1"/>
    <property type="molecule type" value="Genomic_DNA"/>
</dbReference>
<dbReference type="PROSITE" id="PS50110">
    <property type="entry name" value="RESPONSE_REGULATORY"/>
    <property type="match status" value="1"/>
</dbReference>
<dbReference type="Pfam" id="PF02518">
    <property type="entry name" value="HATPase_c"/>
    <property type="match status" value="1"/>
</dbReference>
<dbReference type="EC" id="2.7.13.3" evidence="2"/>
<feature type="compositionally biased region" description="Low complexity" evidence="7">
    <location>
        <begin position="1307"/>
        <end position="1318"/>
    </location>
</feature>
<dbReference type="InterPro" id="IPR011006">
    <property type="entry name" value="CheY-like_superfamily"/>
</dbReference>
<feature type="compositionally biased region" description="Polar residues" evidence="7">
    <location>
        <begin position="852"/>
        <end position="878"/>
    </location>
</feature>
<feature type="region of interest" description="Disordered" evidence="7">
    <location>
        <begin position="425"/>
        <end position="448"/>
    </location>
</feature>
<organism evidence="12 13">
    <name type="scientific">Coleophoma cylindrospora</name>
    <dbReference type="NCBI Taxonomy" id="1849047"/>
    <lineage>
        <taxon>Eukaryota</taxon>
        <taxon>Fungi</taxon>
        <taxon>Dikarya</taxon>
        <taxon>Ascomycota</taxon>
        <taxon>Pezizomycotina</taxon>
        <taxon>Leotiomycetes</taxon>
        <taxon>Helotiales</taxon>
        <taxon>Dermateaceae</taxon>
        <taxon>Coleophoma</taxon>
    </lineage>
</organism>
<proteinExistence type="predicted"/>
<dbReference type="Gene3D" id="3.30.450.20">
    <property type="entry name" value="PAS domain"/>
    <property type="match status" value="2"/>
</dbReference>
<feature type="region of interest" description="Disordered" evidence="7">
    <location>
        <begin position="552"/>
        <end position="667"/>
    </location>
</feature>
<feature type="region of interest" description="Disordered" evidence="7">
    <location>
        <begin position="1256"/>
        <end position="1320"/>
    </location>
</feature>
<comment type="caution">
    <text evidence="12">The sequence shown here is derived from an EMBL/GenBank/DDBJ whole genome shotgun (WGS) entry which is preliminary data.</text>
</comment>
<sequence length="2135" mass="232035">MPKPPKSPLEKPTPSSHPRRPRRHSSEKSIAPSSSSTKHGVKSGHPAVSKPKEAMSNVSSGPTPPVEPESDRDAKPTGAVTTDSSPLSKAQEGGRDAPGLGHSNTQRVNAELGGRLPSDTVPVPSTTSAEEVERLRAAVNAQIQLNQHRERLAKQLGDREGQSNILTPTSTGKARVSPIHEETMSPSLEAAFASPLPTGMETSSTESAHTIRGGITPAAVAARTPSYPFPPMRMPSMQMNFSGHRPFTALSPTVNPYNFAGGSFDATTPYDRVMSGSVTPASTLNFKPTSGIESKDDPNFPSPNLYDLTLMLSAEPGLDPWWTAVCQIMKDDFRAERVTLSVPADSTDLENVPWGQKATFNVHEEDELSLTYLPRGSSLIPSSVGTNDTSNSDDIGTGYGDSPPGGASLLEPVRPGLMSRHSFTSYEDTKRDPFHTSESGRPAVARPNTLARSQSYLSSHRPNNSLPPRTGTLQNAKLNLQSLQDHMLFENERSPTGWENVEASSREVRGRIFPVLQALDYEADPLIDSSGIIRVLERGRVIALTRDYPYLGGGQDEISGGSKSSQKSGKSFKEPSKEKKKQKAPEIPSRVSSFLGSQGSRRSSRNIRTSTTDKGGKSGHSATSRVVFDENPPALVPNYEEYEQAPPSPWSQSPAPSPAVRPETSENPFFSNTVVEEASFNPGDSPMDYSSTQPVEAIGIDRSWTVLHIPLIHPLLSKPVQSFRLDAAAMESKMAAARIKESSKQVKQQDSGESVEPTKEKRTAIAILSILSPIIPYPSSLRNSLEALAPHLATSFSLCRHFSNLETEVAGLSRKRPQTTGFGAVAGGGRYSERVSSRHVFSQSPAEDEGHQQSTGGSITSPSDYSGVSQGNNESSPVGTPGWDPGSVGLTPLDKRTSTSSPSYNAGDGYFSSKTRPGLNRGNTVGSASSIMGARRTSKETPSTETRPHHIQRDDELQPEVTSKTGSSEKGRTLSNTADDSSRSDFEPEVQPDGGLPHLGVRTASSQAIYKAEKNHTQLHSYGADFGATFQSLPATSTPAKLSSTKPHSRPGSLTGPTDMPPPSDRLKGLMLDSLPAHVFVALPQTGEIVWVNSRYLTYRGQSVAELYQDPWASIHPEERDEYLKSWTHAIKTGEQFSMQVRIKRFDGNYRWFYTRAVGSRDTRGVIVQWYGSHMDIHDQHIAEVKAARQEEIEASEAKHRLLANLIPQIIFAATEDEGVTFANEQWLSYTGQSFEDSLGLGFMDYVHPEDLAKCRIPIDRPPTPSQHRSKKPAEPSRTPSQCSSGGKSSTISDAQTETTVKGVHQSLSRTNSSNSDSVYEMPTADISELARSGVIKVSTDSNGRLSYTTEVRLRSKNNEYRWHLVRCVEVDNINLGSGDGSWFGACTDINDHKLLETKLKEAMDSKGRFLSNMSHEIRTPLIGISGMVSFLQDTVLNDEQLDYTNTIQSSAKNLLDIINDILDLSKVDAGMMKLSYEWFYPRSLVEEVNELVSSMAITKRLELNYVVDVDVPEMVKGDKVRIRQILLNVIGNAIKFTAVGEVFSRCRVYQHPSVDIHENEIMLEYSIVDTGSGFTKEEADMIFKPFSQIDGSSTRQHGGSGLGLVISRQLAELHGGKMVGSAVPGEGSTFTFTAKFGLPTIDDYPEPVGTPLPGKTPSIEPSLGSIIPNEASTAKQSGGKSFVPGSMVQSPAATSESSMESPAVASSGSSIPSHKSDRSHGTGRSSISSIAQGAATMFGEAARTRGSDLAQMKFALPTRTTSGSALEASENLAPSITLRQESSGDTIKPIHPRSPGLFSAGGTPPPPLSRDSSGSSLELKQFRPPMYSILLICPQKHSREATKQHIEITLPKDIPHQITPMSSVEEARAMISGEESVIFTHIVLNLPSAEEIVALIDQIFQSASFPQTSIVVLSDPVQRQEVIKLATSYDYDQLAKDNRVTFVYKPVKPSRFAVIFDPGKERDLSIDRNRSNAQQQVANQKQNYLDVGKRLGNKGLKILLVEDNLVNQKVLLKFLGKVGIAVELAMDGVECIEKVFSHPHSFYSLILCDLHMPRKDGYQTCREVRDWETSQSHSKMPIIALSANVMADVLDKCVAAGFDSYVTKPVDFKALSAAMINLLDPTGPDVVSPILKQR</sequence>
<dbReference type="InterPro" id="IPR035965">
    <property type="entry name" value="PAS-like_dom_sf"/>
</dbReference>
<dbReference type="InterPro" id="IPR000700">
    <property type="entry name" value="PAS-assoc_C"/>
</dbReference>
<dbReference type="Pfam" id="PF00072">
    <property type="entry name" value="Response_reg"/>
    <property type="match status" value="1"/>
</dbReference>
<evidence type="ECO:0000259" key="10">
    <source>
        <dbReference type="PROSITE" id="PS50112"/>
    </source>
</evidence>
<dbReference type="PANTHER" id="PTHR43047:SF74">
    <property type="entry name" value="HISTIDINE KINASE-RELATED"/>
    <property type="match status" value="1"/>
</dbReference>
<evidence type="ECO:0000259" key="9">
    <source>
        <dbReference type="PROSITE" id="PS50110"/>
    </source>
</evidence>
<feature type="region of interest" description="Disordered" evidence="7">
    <location>
        <begin position="740"/>
        <end position="759"/>
    </location>
</feature>
<dbReference type="NCBIfam" id="TIGR00229">
    <property type="entry name" value="sensory_box"/>
    <property type="match status" value="1"/>
</dbReference>
<dbReference type="SMART" id="SM00086">
    <property type="entry name" value="PAC"/>
    <property type="match status" value="2"/>
</dbReference>
<dbReference type="STRING" id="1849047.A0A3D8QTC0"/>
<protein>
    <recommendedName>
        <fullName evidence="2">histidine kinase</fullName>
        <ecNumber evidence="2">2.7.13.3</ecNumber>
    </recommendedName>
</protein>
<feature type="region of interest" description="Disordered" evidence="7">
    <location>
        <begin position="809"/>
        <end position="1000"/>
    </location>
</feature>
<keyword evidence="4" id="KW-0808">Transferase</keyword>
<feature type="compositionally biased region" description="Polar residues" evidence="7">
    <location>
        <begin position="1278"/>
        <end position="1300"/>
    </location>
</feature>
<dbReference type="InterPro" id="IPR036097">
    <property type="entry name" value="HisK_dim/P_sf"/>
</dbReference>
<feature type="compositionally biased region" description="Polar residues" evidence="7">
    <location>
        <begin position="79"/>
        <end position="88"/>
    </location>
</feature>
<dbReference type="FunFam" id="3.30.565.10:FF:000010">
    <property type="entry name" value="Sensor histidine kinase RcsC"/>
    <property type="match status" value="1"/>
</dbReference>
<dbReference type="SMART" id="SM00448">
    <property type="entry name" value="REC"/>
    <property type="match status" value="1"/>
</dbReference>
<dbReference type="PROSITE" id="PS50113">
    <property type="entry name" value="PAC"/>
    <property type="match status" value="1"/>
</dbReference>
<evidence type="ECO:0000256" key="2">
    <source>
        <dbReference type="ARBA" id="ARBA00012438"/>
    </source>
</evidence>
<dbReference type="InterPro" id="IPR000014">
    <property type="entry name" value="PAS"/>
</dbReference>
<dbReference type="Gene3D" id="1.10.287.130">
    <property type="match status" value="1"/>
</dbReference>
<feature type="region of interest" description="Disordered" evidence="7">
    <location>
        <begin position="1036"/>
        <end position="1066"/>
    </location>
</feature>
<evidence type="ECO:0000256" key="5">
    <source>
        <dbReference type="ARBA" id="ARBA00022777"/>
    </source>
</evidence>
<dbReference type="Proteomes" id="UP000256645">
    <property type="component" value="Unassembled WGS sequence"/>
</dbReference>
<dbReference type="InterPro" id="IPR001789">
    <property type="entry name" value="Sig_transdc_resp-reg_receiver"/>
</dbReference>
<dbReference type="CDD" id="cd17546">
    <property type="entry name" value="REC_hyHK_CKI1_RcsC-like"/>
    <property type="match status" value="1"/>
</dbReference>
<dbReference type="PANTHER" id="PTHR43047">
    <property type="entry name" value="TWO-COMPONENT HISTIDINE PROTEIN KINASE"/>
    <property type="match status" value="1"/>
</dbReference>
<dbReference type="GO" id="GO:0000155">
    <property type="term" value="F:phosphorelay sensor kinase activity"/>
    <property type="evidence" value="ECO:0007669"/>
    <property type="project" value="InterPro"/>
</dbReference>
<dbReference type="PROSITE" id="PS50112">
    <property type="entry name" value="PAS"/>
    <property type="match status" value="1"/>
</dbReference>
<dbReference type="GO" id="GO:0009927">
    <property type="term" value="F:histidine phosphotransfer kinase activity"/>
    <property type="evidence" value="ECO:0007669"/>
    <property type="project" value="TreeGrafter"/>
</dbReference>
<evidence type="ECO:0000259" key="11">
    <source>
        <dbReference type="PROSITE" id="PS50113"/>
    </source>
</evidence>
<feature type="compositionally biased region" description="Polar residues" evidence="7">
    <location>
        <begin position="1671"/>
        <end position="1680"/>
    </location>
</feature>
<keyword evidence="13" id="KW-1185">Reference proteome</keyword>
<feature type="region of interest" description="Disordered" evidence="7">
    <location>
        <begin position="1666"/>
        <end position="1728"/>
    </location>
</feature>
<dbReference type="SUPFAM" id="SSF52172">
    <property type="entry name" value="CheY-like"/>
    <property type="match status" value="1"/>
</dbReference>
<feature type="domain" description="Histidine kinase" evidence="8">
    <location>
        <begin position="1413"/>
        <end position="1639"/>
    </location>
</feature>
<feature type="region of interest" description="Disordered" evidence="7">
    <location>
        <begin position="155"/>
        <end position="177"/>
    </location>
</feature>
<keyword evidence="5" id="KW-0418">Kinase</keyword>
<evidence type="ECO:0000256" key="1">
    <source>
        <dbReference type="ARBA" id="ARBA00000085"/>
    </source>
</evidence>
<feature type="domain" description="PAS" evidence="10">
    <location>
        <begin position="1196"/>
        <end position="1251"/>
    </location>
</feature>
<dbReference type="InterPro" id="IPR013655">
    <property type="entry name" value="PAS_fold_3"/>
</dbReference>
<evidence type="ECO:0000256" key="3">
    <source>
        <dbReference type="ARBA" id="ARBA00022553"/>
    </source>
</evidence>
<dbReference type="InterPro" id="IPR036890">
    <property type="entry name" value="HATPase_C_sf"/>
</dbReference>
<evidence type="ECO:0000313" key="13">
    <source>
        <dbReference type="Proteomes" id="UP000256645"/>
    </source>
</evidence>
<reference evidence="12 13" key="1">
    <citation type="journal article" date="2018" name="IMA Fungus">
        <title>IMA Genome-F 9: Draft genome sequence of Annulohypoxylon stygium, Aspergillus mulundensis, Berkeleyomyces basicola (syn. Thielaviopsis basicola), Ceratocystis smalleyi, two Cercospora beticola strains, Coleophoma cylindrospora, Fusarium fracticaudum, Phialophora cf. hyalina, and Morchella septimelata.</title>
        <authorList>
            <person name="Wingfield B.D."/>
            <person name="Bills G.F."/>
            <person name="Dong Y."/>
            <person name="Huang W."/>
            <person name="Nel W.J."/>
            <person name="Swalarsk-Parry B.S."/>
            <person name="Vaghefi N."/>
            <person name="Wilken P.M."/>
            <person name="An Z."/>
            <person name="de Beer Z.W."/>
            <person name="De Vos L."/>
            <person name="Chen L."/>
            <person name="Duong T.A."/>
            <person name="Gao Y."/>
            <person name="Hammerbacher A."/>
            <person name="Kikkert J.R."/>
            <person name="Li Y."/>
            <person name="Li H."/>
            <person name="Li K."/>
            <person name="Li Q."/>
            <person name="Liu X."/>
            <person name="Ma X."/>
            <person name="Naidoo K."/>
            <person name="Pethybridge S.J."/>
            <person name="Sun J."/>
            <person name="Steenkamp E.T."/>
            <person name="van der Nest M.A."/>
            <person name="van Wyk S."/>
            <person name="Wingfield M.J."/>
            <person name="Xiong C."/>
            <person name="Yue Q."/>
            <person name="Zhang X."/>
        </authorList>
    </citation>
    <scope>NUCLEOTIDE SEQUENCE [LARGE SCALE GENOMIC DNA]</scope>
    <source>
        <strain evidence="12 13">BP6252</strain>
    </source>
</reference>
<keyword evidence="3 6" id="KW-0597">Phosphoprotein</keyword>
<dbReference type="InterPro" id="IPR003661">
    <property type="entry name" value="HisK_dim/P_dom"/>
</dbReference>